<gene>
    <name evidence="1" type="ORF">AaV_346</name>
</gene>
<dbReference type="EMBL" id="KJ645900">
    <property type="protein sequence ID" value="AII17090.1"/>
    <property type="molecule type" value="Genomic_DNA"/>
</dbReference>
<keyword evidence="2" id="KW-1185">Reference proteome</keyword>
<accession>A0A076FG91</accession>
<proteinExistence type="predicted"/>
<dbReference type="GeneID" id="20041530"/>
<name>A0A076FG91_9VIRU</name>
<sequence length="114" mass="13090">MGCVPSKKRDELSASKKRVELSATTEWAIRLRDTKVRARANGDYALARVLEKHWKDIAKLLDEEQRGEIRRNVDSELVDALVDKLQDYELKEQCGEIQRRFGACRCSCRQAPGL</sequence>
<protein>
    <submittedName>
        <fullName evidence="1">Uncharacterized protein</fullName>
    </submittedName>
</protein>
<dbReference type="KEGG" id="vg:20041530"/>
<evidence type="ECO:0000313" key="1">
    <source>
        <dbReference type="EMBL" id="AII17090.1"/>
    </source>
</evidence>
<dbReference type="RefSeq" id="YP_009052415.1">
    <property type="nucleotide sequence ID" value="NC_024697.1"/>
</dbReference>
<reference evidence="1 2" key="1">
    <citation type="journal article" date="2014" name="Virology">
        <title>Genome of brown tide virus (AaV), the little giant of the Megaviridae, elucidates NCLDV genome expansion and host-virus coevolution.</title>
        <authorList>
            <person name="Moniruzzaman M."/>
            <person name="LeCleir G.R."/>
            <person name="Brown C.M."/>
            <person name="Gobler C.J."/>
            <person name="Bidle K.D."/>
            <person name="Wilson W.H."/>
            <person name="Wilhelm S.W."/>
        </authorList>
    </citation>
    <scope>NUCLEOTIDE SEQUENCE [LARGE SCALE GENOMIC DNA]</scope>
    <source>
        <strain evidence="1">BtV-01</strain>
    </source>
</reference>
<dbReference type="Proteomes" id="UP000028667">
    <property type="component" value="Segment"/>
</dbReference>
<organism evidence="1 2">
    <name type="scientific">Aureococcus anophagefferens virus</name>
    <dbReference type="NCBI Taxonomy" id="1474867"/>
    <lineage>
        <taxon>Viruses</taxon>
        <taxon>Varidnaviria</taxon>
        <taxon>Bamfordvirae</taxon>
        <taxon>Nucleocytoviricota</taxon>
        <taxon>Megaviricetes</taxon>
        <taxon>Imitervirales</taxon>
        <taxon>Schizomimiviridae</taxon>
        <taxon>Kratosvirus</taxon>
        <taxon>Kratosvirus quantuckense</taxon>
    </lineage>
</organism>
<evidence type="ECO:0000313" key="2">
    <source>
        <dbReference type="Proteomes" id="UP000028667"/>
    </source>
</evidence>